<keyword evidence="6" id="KW-0804">Transcription</keyword>
<evidence type="ECO:0000256" key="7">
    <source>
        <dbReference type="ARBA" id="ARBA00023242"/>
    </source>
</evidence>
<dbReference type="GO" id="GO:0006351">
    <property type="term" value="P:DNA-templated transcription"/>
    <property type="evidence" value="ECO:0007669"/>
    <property type="project" value="InterPro"/>
</dbReference>
<dbReference type="VEuPathDB" id="FungiDB:TSTA_044630"/>
<dbReference type="Gene3D" id="4.10.240.10">
    <property type="entry name" value="Zn(2)-C6 fungal-type DNA-binding domain"/>
    <property type="match status" value="1"/>
</dbReference>
<evidence type="ECO:0000256" key="6">
    <source>
        <dbReference type="ARBA" id="ARBA00023163"/>
    </source>
</evidence>
<dbReference type="InterPro" id="IPR007219">
    <property type="entry name" value="XnlR_reg_dom"/>
</dbReference>
<dbReference type="InParanoid" id="B8ML82"/>
<dbReference type="PROSITE" id="PS00463">
    <property type="entry name" value="ZN2_CY6_FUNGAL_1"/>
    <property type="match status" value="1"/>
</dbReference>
<dbReference type="InterPro" id="IPR051615">
    <property type="entry name" value="Transcr_Regulatory_Elem"/>
</dbReference>
<feature type="compositionally biased region" description="Basic and acidic residues" evidence="8">
    <location>
        <begin position="97"/>
        <end position="108"/>
    </location>
</feature>
<feature type="region of interest" description="Disordered" evidence="8">
    <location>
        <begin position="83"/>
        <end position="130"/>
    </location>
</feature>
<dbReference type="InterPro" id="IPR036864">
    <property type="entry name" value="Zn2-C6_fun-type_DNA-bd_sf"/>
</dbReference>
<dbReference type="EMBL" id="EQ962657">
    <property type="protein sequence ID" value="EED14997.1"/>
    <property type="molecule type" value="Genomic_DNA"/>
</dbReference>
<dbReference type="OMA" id="FWNRQHA"/>
<dbReference type="PANTHER" id="PTHR31313">
    <property type="entry name" value="TY1 ENHANCER ACTIVATOR"/>
    <property type="match status" value="1"/>
</dbReference>
<dbReference type="CDD" id="cd00067">
    <property type="entry name" value="GAL4"/>
    <property type="match status" value="1"/>
</dbReference>
<dbReference type="InterPro" id="IPR001138">
    <property type="entry name" value="Zn2Cys6_DnaBD"/>
</dbReference>
<feature type="compositionally biased region" description="Polar residues" evidence="8">
    <location>
        <begin position="111"/>
        <end position="130"/>
    </location>
</feature>
<reference evidence="11" key="1">
    <citation type="journal article" date="2015" name="Genome Announc.">
        <title>Genome sequence of the AIDS-associated pathogen Penicillium marneffei (ATCC18224) and its near taxonomic relative Talaromyces stipitatus (ATCC10500).</title>
        <authorList>
            <person name="Nierman W.C."/>
            <person name="Fedorova-Abrams N.D."/>
            <person name="Andrianopoulos A."/>
        </authorList>
    </citation>
    <scope>NUCLEOTIDE SEQUENCE [LARGE SCALE GENOMIC DNA]</scope>
    <source>
        <strain evidence="11">ATCC 10500 / CBS 375.48 / QM 6759 / NRRL 1006</strain>
    </source>
</reference>
<dbReference type="SUPFAM" id="SSF57701">
    <property type="entry name" value="Zn2/Cys6 DNA-binding domain"/>
    <property type="match status" value="1"/>
</dbReference>
<dbReference type="SMART" id="SM00906">
    <property type="entry name" value="Fungal_trans"/>
    <property type="match status" value="1"/>
</dbReference>
<dbReference type="PhylomeDB" id="B8ML82"/>
<dbReference type="PANTHER" id="PTHR31313:SF86">
    <property type="entry name" value="ZN(2)-C6 FUNGAL-TYPE DOMAIN-CONTAINING PROTEIN"/>
    <property type="match status" value="1"/>
</dbReference>
<evidence type="ECO:0000256" key="5">
    <source>
        <dbReference type="ARBA" id="ARBA00023125"/>
    </source>
</evidence>
<evidence type="ECO:0000256" key="2">
    <source>
        <dbReference type="ARBA" id="ARBA00022723"/>
    </source>
</evidence>
<keyword evidence="4" id="KW-0805">Transcription regulation</keyword>
<gene>
    <name evidence="10" type="ORF">TSTA_044630</name>
</gene>
<dbReference type="RefSeq" id="XP_002484950.1">
    <property type="nucleotide sequence ID" value="XM_002484905.1"/>
</dbReference>
<keyword evidence="11" id="KW-1185">Reference proteome</keyword>
<sequence>MTSDSSPTVSTNKRKKRVGTACDFCRQRKLGCDNAKPKCENCRCSGKDCTYAERVKKIRPTNAQIRHLEDENAQLKSSLSKLRSRLNQVEQSNDAGDDSHHVNHRDPMRPTVSTRLTQQTIQSSRPNQPYYSTADREVQFHGPSSALFDESHQQPPASNRNVCVNPAKKYEILGSCIKQRQMEPIDLAAGRLDFDGVDPEVGMHLLSIFWNRQHASGLLVYRPAFMRDMACDGPYFSKLLLNAIFFSASKNSPRTEFRCSGAVTDEPTAISPFRVRAEELLSMSTSGLPTRTKSDITTIQALLIMSDALFAWCDERSLSWLYSGLAINMLVDLGIHTDRRAPAMNKTITTEYLEIRRRLFWAAFVQDKVQSIFQGRPARLREADVNVPISFMDDYEELEQFTSLSYAQTELNLSFPTRSVSVFQQLCKLSIIMDRIISGIYAENCSLKSTSKLLDTACSLHQDLKDWRKSLPEHLNMDFDNTKTPPLTPHALSLMSMYYSLIILLHRPFVSDGHINASSASVIWDAFTTCAAAASGIDAVLRVFLQHFCITTVPYFMSYATYVSGTIHVRIAAQSGRNSEAYKSLQSCLDILSQQQSICRAPRRARRILLGLAKRLNVDIDESPTSVEEARPAMLRENAPVVPSINADFNTSTLQNQQSDFDLLMSGLDIDAIIQSFDFDHSNMMNSAISNGHLDILPVTERETGMNTDLVSSQNTDDFSEWMFQDPLFGYDSLFPFDDSANY</sequence>
<name>B8ML82_TALSN</name>
<keyword evidence="7" id="KW-0539">Nucleus</keyword>
<dbReference type="OrthoDB" id="2154091at2759"/>
<dbReference type="Proteomes" id="UP000001745">
    <property type="component" value="Unassembled WGS sequence"/>
</dbReference>
<keyword evidence="3" id="KW-0862">Zinc</keyword>
<dbReference type="eggNOG" id="ENOG502RS80">
    <property type="taxonomic scope" value="Eukaryota"/>
</dbReference>
<dbReference type="SMART" id="SM00066">
    <property type="entry name" value="GAL4"/>
    <property type="match status" value="1"/>
</dbReference>
<dbReference type="GO" id="GO:0000981">
    <property type="term" value="F:DNA-binding transcription factor activity, RNA polymerase II-specific"/>
    <property type="evidence" value="ECO:0007669"/>
    <property type="project" value="InterPro"/>
</dbReference>
<evidence type="ECO:0000256" key="1">
    <source>
        <dbReference type="ARBA" id="ARBA00004123"/>
    </source>
</evidence>
<dbReference type="GeneID" id="8104139"/>
<dbReference type="GO" id="GO:0008270">
    <property type="term" value="F:zinc ion binding"/>
    <property type="evidence" value="ECO:0007669"/>
    <property type="project" value="InterPro"/>
</dbReference>
<proteinExistence type="predicted"/>
<feature type="domain" description="Zn(2)-C6 fungal-type" evidence="9">
    <location>
        <begin position="21"/>
        <end position="51"/>
    </location>
</feature>
<evidence type="ECO:0000259" key="9">
    <source>
        <dbReference type="PROSITE" id="PS50048"/>
    </source>
</evidence>
<evidence type="ECO:0000313" key="10">
    <source>
        <dbReference type="EMBL" id="EED14997.1"/>
    </source>
</evidence>
<dbReference type="AlphaFoldDB" id="B8ML82"/>
<accession>B8ML82</accession>
<protein>
    <submittedName>
        <fullName evidence="10">Nitrogen assimilation transcription factor nirA, putative</fullName>
    </submittedName>
</protein>
<keyword evidence="2" id="KW-0479">Metal-binding</keyword>
<evidence type="ECO:0000313" key="11">
    <source>
        <dbReference type="Proteomes" id="UP000001745"/>
    </source>
</evidence>
<dbReference type="Pfam" id="PF04082">
    <property type="entry name" value="Fungal_trans"/>
    <property type="match status" value="1"/>
</dbReference>
<organism evidence="10 11">
    <name type="scientific">Talaromyces stipitatus (strain ATCC 10500 / CBS 375.48 / QM 6759 / NRRL 1006)</name>
    <name type="common">Penicillium stipitatum</name>
    <dbReference type="NCBI Taxonomy" id="441959"/>
    <lineage>
        <taxon>Eukaryota</taxon>
        <taxon>Fungi</taxon>
        <taxon>Dikarya</taxon>
        <taxon>Ascomycota</taxon>
        <taxon>Pezizomycotina</taxon>
        <taxon>Eurotiomycetes</taxon>
        <taxon>Eurotiomycetidae</taxon>
        <taxon>Eurotiales</taxon>
        <taxon>Trichocomaceae</taxon>
        <taxon>Talaromyces</taxon>
        <taxon>Talaromyces sect. Talaromyces</taxon>
    </lineage>
</organism>
<dbReference type="PROSITE" id="PS50048">
    <property type="entry name" value="ZN2_CY6_FUNGAL_2"/>
    <property type="match status" value="1"/>
</dbReference>
<evidence type="ECO:0000256" key="4">
    <source>
        <dbReference type="ARBA" id="ARBA00023015"/>
    </source>
</evidence>
<dbReference type="GO" id="GO:0005634">
    <property type="term" value="C:nucleus"/>
    <property type="evidence" value="ECO:0007669"/>
    <property type="project" value="UniProtKB-SubCell"/>
</dbReference>
<dbReference type="CDD" id="cd12148">
    <property type="entry name" value="fungal_TF_MHR"/>
    <property type="match status" value="1"/>
</dbReference>
<dbReference type="GO" id="GO:0003677">
    <property type="term" value="F:DNA binding"/>
    <property type="evidence" value="ECO:0007669"/>
    <property type="project" value="UniProtKB-KW"/>
</dbReference>
<dbReference type="STRING" id="441959.B8ML82"/>
<dbReference type="Pfam" id="PF00172">
    <property type="entry name" value="Zn_clus"/>
    <property type="match status" value="1"/>
</dbReference>
<dbReference type="HOGENOM" id="CLU_007003_3_1_1"/>
<evidence type="ECO:0000256" key="8">
    <source>
        <dbReference type="SAM" id="MobiDB-lite"/>
    </source>
</evidence>
<evidence type="ECO:0000256" key="3">
    <source>
        <dbReference type="ARBA" id="ARBA00022833"/>
    </source>
</evidence>
<keyword evidence="5" id="KW-0238">DNA-binding</keyword>
<comment type="subcellular location">
    <subcellularLocation>
        <location evidence="1">Nucleus</location>
    </subcellularLocation>
</comment>